<dbReference type="EMBL" id="KE651168">
    <property type="protein sequence ID" value="EEB09615.1"/>
    <property type="molecule type" value="Genomic_DNA"/>
</dbReference>
<dbReference type="AlphaFoldDB" id="B6K7W1"/>
<dbReference type="RefSeq" id="XP_002175908.1">
    <property type="nucleotide sequence ID" value="XM_002175872.2"/>
</dbReference>
<accession>B6K7W1</accession>
<sequence>MLTSLLFTTLVSTVFVHSVGANATSPYVFNIPPSNTGLDILGPPYDSIFVDLNYPATGVYLTNWTVLMNLVHSQDYYGAATVYFQYDQPYDTYESVYEHSLKEIIAEKNDAEMFQRYNNLLTAAKTLGRYPLPSDAIPFIIPVTDNTTISKRDDRHCSWNHHAQVDNCQEAIDIIDVNVPYSFKKERRSQFVSSAWGCYITVDLTDVQEMEFPDGSIIKRDAQQTLIHCANRLAPDLGYTVSGFKIDYGNHLKVCISDRGTGC</sequence>
<organism evidence="3 5">
    <name type="scientific">Schizosaccharomyces japonicus (strain yFS275 / FY16936)</name>
    <name type="common">Fission yeast</name>
    <dbReference type="NCBI Taxonomy" id="402676"/>
    <lineage>
        <taxon>Eukaryota</taxon>
        <taxon>Fungi</taxon>
        <taxon>Dikarya</taxon>
        <taxon>Ascomycota</taxon>
        <taxon>Taphrinomycotina</taxon>
        <taxon>Schizosaccharomycetes</taxon>
        <taxon>Schizosaccharomycetales</taxon>
        <taxon>Schizosaccharomycetaceae</taxon>
        <taxon>Schizosaccharomyces</taxon>
    </lineage>
</organism>
<proteinExistence type="predicted"/>
<protein>
    <recommendedName>
        <fullName evidence="2">WD-like domain-containing protein</fullName>
    </recommendedName>
</protein>
<reference evidence="3 5" key="1">
    <citation type="journal article" date="2011" name="Science">
        <title>Comparative functional genomics of the fission yeasts.</title>
        <authorList>
            <person name="Rhind N."/>
            <person name="Chen Z."/>
            <person name="Yassour M."/>
            <person name="Thompson D.A."/>
            <person name="Haas B.J."/>
            <person name="Habib N."/>
            <person name="Wapinski I."/>
            <person name="Roy S."/>
            <person name="Lin M.F."/>
            <person name="Heiman D.I."/>
            <person name="Young S.K."/>
            <person name="Furuya K."/>
            <person name="Guo Y."/>
            <person name="Pidoux A."/>
            <person name="Chen H.M."/>
            <person name="Robbertse B."/>
            <person name="Goldberg J.M."/>
            <person name="Aoki K."/>
            <person name="Bayne E.H."/>
            <person name="Berlin A.M."/>
            <person name="Desjardins C.A."/>
            <person name="Dobbs E."/>
            <person name="Dukaj L."/>
            <person name="Fan L."/>
            <person name="FitzGerald M.G."/>
            <person name="French C."/>
            <person name="Gujja S."/>
            <person name="Hansen K."/>
            <person name="Keifenheim D."/>
            <person name="Levin J.Z."/>
            <person name="Mosher R.A."/>
            <person name="Mueller C.A."/>
            <person name="Pfiffner J."/>
            <person name="Priest M."/>
            <person name="Russ C."/>
            <person name="Smialowska A."/>
            <person name="Swoboda P."/>
            <person name="Sykes S.M."/>
            <person name="Vaughn M."/>
            <person name="Vengrova S."/>
            <person name="Yoder R."/>
            <person name="Zeng Q."/>
            <person name="Allshire R."/>
            <person name="Baulcombe D."/>
            <person name="Birren B.W."/>
            <person name="Brown W."/>
            <person name="Ekwall K."/>
            <person name="Kellis M."/>
            <person name="Leatherwood J."/>
            <person name="Levin H."/>
            <person name="Margalit H."/>
            <person name="Martienssen R."/>
            <person name="Nieduszynski C.A."/>
            <person name="Spatafora J.W."/>
            <person name="Friedman N."/>
            <person name="Dalgaard J.Z."/>
            <person name="Baumann P."/>
            <person name="Niki H."/>
            <person name="Regev A."/>
            <person name="Nusbaum C."/>
        </authorList>
    </citation>
    <scope>NUCLEOTIDE SEQUENCE [LARGE SCALE GENOMIC DNA]</scope>
    <source>
        <strain evidence="5">yFS275 / FY16936</strain>
    </source>
</reference>
<dbReference type="Pfam" id="PF20493">
    <property type="entry name" value="WD-like_fungi"/>
    <property type="match status" value="1"/>
</dbReference>
<dbReference type="JaponicusDB" id="SJAG_04835">
    <property type="gene designation" value="gpp13"/>
</dbReference>
<dbReference type="HOGENOM" id="CLU_1070216_0_0_1"/>
<evidence type="ECO:0000256" key="1">
    <source>
        <dbReference type="SAM" id="SignalP"/>
    </source>
</evidence>
<gene>
    <name evidence="4" type="primary">gpp13</name>
    <name evidence="3" type="ORF">SJAG_04835</name>
</gene>
<evidence type="ECO:0000313" key="4">
    <source>
        <dbReference type="JaponicusDB" id="SJAG_04835"/>
    </source>
</evidence>
<evidence type="ECO:0000259" key="2">
    <source>
        <dbReference type="Pfam" id="PF20493"/>
    </source>
</evidence>
<feature type="chain" id="PRO_5002847582" description="WD-like domain-containing protein" evidence="1">
    <location>
        <begin position="22"/>
        <end position="263"/>
    </location>
</feature>
<dbReference type="GeneID" id="7049413"/>
<evidence type="ECO:0000313" key="3">
    <source>
        <dbReference type="EMBL" id="EEB09615.1"/>
    </source>
</evidence>
<dbReference type="InterPro" id="IPR046925">
    <property type="entry name" value="WD-like_fungi"/>
</dbReference>
<dbReference type="VEuPathDB" id="FungiDB:SJAG_04835"/>
<keyword evidence="5" id="KW-1185">Reference proteome</keyword>
<name>B6K7W1_SCHJY</name>
<feature type="domain" description="WD-like" evidence="2">
    <location>
        <begin position="141"/>
        <end position="263"/>
    </location>
</feature>
<evidence type="ECO:0000313" key="5">
    <source>
        <dbReference type="Proteomes" id="UP000001744"/>
    </source>
</evidence>
<feature type="signal peptide" evidence="1">
    <location>
        <begin position="1"/>
        <end position="21"/>
    </location>
</feature>
<keyword evidence="1" id="KW-0732">Signal</keyword>
<dbReference type="Proteomes" id="UP000001744">
    <property type="component" value="Unassembled WGS sequence"/>
</dbReference>